<name>A0A6H5HU60_9HYME</name>
<feature type="region of interest" description="Disordered" evidence="1">
    <location>
        <begin position="152"/>
        <end position="199"/>
    </location>
</feature>
<reference evidence="2 3" key="1">
    <citation type="submission" date="2020-02" db="EMBL/GenBank/DDBJ databases">
        <authorList>
            <person name="Ferguson B K."/>
        </authorList>
    </citation>
    <scope>NUCLEOTIDE SEQUENCE [LARGE SCALE GENOMIC DNA]</scope>
</reference>
<sequence>MVDEQIVGEQQDHGKLPPASRRKPGHLRGPAYRAPSVTQCQRLQGSPQETVADQLPRRRKGKRLSGPPPGRGRKSDVARCSAAVIRQRDTNEAELQPPARRIDDREAAQQTGLISTSTTGRPVITSESGAYAQATAGEQGAPAGRKIQADAEKKSAEAASQAHEVAPLRRKARCAPHPGPRPCEWSRASRAGTGRTKSWTVAPARCGSIASTVAASTSDTHECPR</sequence>
<organism evidence="2 3">
    <name type="scientific">Trichogramma brassicae</name>
    <dbReference type="NCBI Taxonomy" id="86971"/>
    <lineage>
        <taxon>Eukaryota</taxon>
        <taxon>Metazoa</taxon>
        <taxon>Ecdysozoa</taxon>
        <taxon>Arthropoda</taxon>
        <taxon>Hexapoda</taxon>
        <taxon>Insecta</taxon>
        <taxon>Pterygota</taxon>
        <taxon>Neoptera</taxon>
        <taxon>Endopterygota</taxon>
        <taxon>Hymenoptera</taxon>
        <taxon>Apocrita</taxon>
        <taxon>Proctotrupomorpha</taxon>
        <taxon>Chalcidoidea</taxon>
        <taxon>Trichogrammatidae</taxon>
        <taxon>Trichogramma</taxon>
    </lineage>
</organism>
<dbReference type="Proteomes" id="UP000479190">
    <property type="component" value="Unassembled WGS sequence"/>
</dbReference>
<proteinExistence type="predicted"/>
<feature type="compositionally biased region" description="Polar residues" evidence="1">
    <location>
        <begin position="108"/>
        <end position="124"/>
    </location>
</feature>
<feature type="non-terminal residue" evidence="2">
    <location>
        <position position="225"/>
    </location>
</feature>
<keyword evidence="3" id="KW-1185">Reference proteome</keyword>
<evidence type="ECO:0000256" key="1">
    <source>
        <dbReference type="SAM" id="MobiDB-lite"/>
    </source>
</evidence>
<evidence type="ECO:0000313" key="2">
    <source>
        <dbReference type="EMBL" id="CAB0029005.1"/>
    </source>
</evidence>
<gene>
    <name evidence="2" type="ORF">TBRA_LOCUS1105</name>
</gene>
<accession>A0A6H5HU60</accession>
<feature type="region of interest" description="Disordered" evidence="1">
    <location>
        <begin position="1"/>
        <end position="124"/>
    </location>
</feature>
<feature type="compositionally biased region" description="Polar residues" evidence="1">
    <location>
        <begin position="36"/>
        <end position="51"/>
    </location>
</feature>
<evidence type="ECO:0000313" key="3">
    <source>
        <dbReference type="Proteomes" id="UP000479190"/>
    </source>
</evidence>
<dbReference type="AlphaFoldDB" id="A0A6H5HU60"/>
<dbReference type="EMBL" id="CADCXV010000230">
    <property type="protein sequence ID" value="CAB0029005.1"/>
    <property type="molecule type" value="Genomic_DNA"/>
</dbReference>
<protein>
    <submittedName>
        <fullName evidence="2">Uncharacterized protein</fullName>
    </submittedName>
</protein>